<proteinExistence type="inferred from homology"/>
<dbReference type="AlphaFoldDB" id="A0AAU9VRK3"/>
<feature type="transmembrane region" description="Helical" evidence="3">
    <location>
        <begin position="326"/>
        <end position="348"/>
    </location>
</feature>
<feature type="non-terminal residue" evidence="4">
    <location>
        <position position="400"/>
    </location>
</feature>
<keyword evidence="3" id="KW-1133">Transmembrane helix</keyword>
<gene>
    <name evidence="4" type="ORF">PMEA_00010635</name>
</gene>
<dbReference type="EMBL" id="CALNXJ010000002">
    <property type="protein sequence ID" value="CAH3034369.1"/>
    <property type="molecule type" value="Genomic_DNA"/>
</dbReference>
<dbReference type="GO" id="GO:0008643">
    <property type="term" value="P:carbohydrate transport"/>
    <property type="evidence" value="ECO:0007669"/>
    <property type="project" value="InterPro"/>
</dbReference>
<feature type="transmembrane region" description="Helical" evidence="3">
    <location>
        <begin position="234"/>
        <end position="253"/>
    </location>
</feature>
<dbReference type="SUPFAM" id="SSF103473">
    <property type="entry name" value="MFS general substrate transporter"/>
    <property type="match status" value="1"/>
</dbReference>
<evidence type="ECO:0000256" key="2">
    <source>
        <dbReference type="SAM" id="MobiDB-lite"/>
    </source>
</evidence>
<evidence type="ECO:0000313" key="4">
    <source>
        <dbReference type="EMBL" id="CAH3034369.1"/>
    </source>
</evidence>
<comment type="similarity">
    <text evidence="1">Belongs to the major facilitator superfamily.</text>
</comment>
<dbReference type="GO" id="GO:0005886">
    <property type="term" value="C:plasma membrane"/>
    <property type="evidence" value="ECO:0007669"/>
    <property type="project" value="TreeGrafter"/>
</dbReference>
<keyword evidence="5" id="KW-1185">Reference proteome</keyword>
<feature type="transmembrane region" description="Helical" evidence="3">
    <location>
        <begin position="265"/>
        <end position="283"/>
    </location>
</feature>
<dbReference type="PANTHER" id="PTHR11328:SF28">
    <property type="entry name" value="MAJOR FACILITATOR SUPERFAMILY DOMAIN-CONTAINING PROTEIN 12"/>
    <property type="match status" value="1"/>
</dbReference>
<dbReference type="Gene3D" id="1.20.1250.20">
    <property type="entry name" value="MFS general substrate transporter like domains"/>
    <property type="match status" value="1"/>
</dbReference>
<feature type="transmembrane region" description="Helical" evidence="3">
    <location>
        <begin position="295"/>
        <end position="314"/>
    </location>
</feature>
<feature type="transmembrane region" description="Helical" evidence="3">
    <location>
        <begin position="368"/>
        <end position="388"/>
    </location>
</feature>
<keyword evidence="3" id="KW-0472">Membrane</keyword>
<reference evidence="4 5" key="1">
    <citation type="submission" date="2022-05" db="EMBL/GenBank/DDBJ databases">
        <authorList>
            <consortium name="Genoscope - CEA"/>
            <person name="William W."/>
        </authorList>
    </citation>
    <scope>NUCLEOTIDE SEQUENCE [LARGE SCALE GENOMIC DNA]</scope>
</reference>
<organism evidence="4 5">
    <name type="scientific">Pocillopora meandrina</name>
    <dbReference type="NCBI Taxonomy" id="46732"/>
    <lineage>
        <taxon>Eukaryota</taxon>
        <taxon>Metazoa</taxon>
        <taxon>Cnidaria</taxon>
        <taxon>Anthozoa</taxon>
        <taxon>Hexacorallia</taxon>
        <taxon>Scleractinia</taxon>
        <taxon>Astrocoeniina</taxon>
        <taxon>Pocilloporidae</taxon>
        <taxon>Pocillopora</taxon>
    </lineage>
</organism>
<sequence>MFWCHGKPSYNGGKADDHTTDEELWNTRHEEIKNTTEKDLWKMTNNAAPKTSFCTVYKQRKHGMVLFTDDGKFGLYNPGFEDDGGDDDKKESLCSTSVRKQKKSLTFHPPELLEMLFMNGTERQGLNLDHTPDNKTNLNESIPKQHGRKIDIIEGCDTTDNSLTSGDNPDLHGLPVQSTSSTPEGRCPKGIKYWLKDPNVYMVAIIFTCTRLVQDSVYSYLPLFLTERLSFPKAATAYFPLVLLTSGSIASSTCKKLKRKIGSKWSYLLASLFVMGGAFWSYFQTYSTRQSTYAPVVMIGSGLSIMYVMALVFITELIGENKETSGLVFSIITVIARISSGALIIAIQEFYPEERTSSNEAVSNYVRHVFLMAPGVLTLVAFLLVLFFQPSNFICKSKGK</sequence>
<feature type="region of interest" description="Disordered" evidence="2">
    <location>
        <begin position="164"/>
        <end position="183"/>
    </location>
</feature>
<evidence type="ECO:0000313" key="5">
    <source>
        <dbReference type="Proteomes" id="UP001159428"/>
    </source>
</evidence>
<name>A0AAU9VRK3_9CNID</name>
<protein>
    <submittedName>
        <fullName evidence="4">Uncharacterized protein</fullName>
    </submittedName>
</protein>
<dbReference type="Pfam" id="PF07690">
    <property type="entry name" value="MFS_1"/>
    <property type="match status" value="1"/>
</dbReference>
<dbReference type="GO" id="GO:0015293">
    <property type="term" value="F:symporter activity"/>
    <property type="evidence" value="ECO:0007669"/>
    <property type="project" value="InterPro"/>
</dbReference>
<dbReference type="InterPro" id="IPR036259">
    <property type="entry name" value="MFS_trans_sf"/>
</dbReference>
<dbReference type="InterPro" id="IPR039672">
    <property type="entry name" value="MFS_2"/>
</dbReference>
<dbReference type="InterPro" id="IPR011701">
    <property type="entry name" value="MFS"/>
</dbReference>
<evidence type="ECO:0000256" key="1">
    <source>
        <dbReference type="ARBA" id="ARBA00008335"/>
    </source>
</evidence>
<evidence type="ECO:0000256" key="3">
    <source>
        <dbReference type="SAM" id="Phobius"/>
    </source>
</evidence>
<comment type="caution">
    <text evidence="4">The sequence shown here is derived from an EMBL/GenBank/DDBJ whole genome shotgun (WGS) entry which is preliminary data.</text>
</comment>
<dbReference type="Proteomes" id="UP001159428">
    <property type="component" value="Unassembled WGS sequence"/>
</dbReference>
<accession>A0AAU9VRK3</accession>
<dbReference type="PANTHER" id="PTHR11328">
    <property type="entry name" value="MAJOR FACILITATOR SUPERFAMILY DOMAIN-CONTAINING PROTEIN"/>
    <property type="match status" value="1"/>
</dbReference>
<keyword evidence="3" id="KW-0812">Transmembrane</keyword>